<organism evidence="7 8">
    <name type="scientific">Saccharopolyspora taberi</name>
    <dbReference type="NCBI Taxonomy" id="60895"/>
    <lineage>
        <taxon>Bacteria</taxon>
        <taxon>Bacillati</taxon>
        <taxon>Actinomycetota</taxon>
        <taxon>Actinomycetes</taxon>
        <taxon>Pseudonocardiales</taxon>
        <taxon>Pseudonocardiaceae</taxon>
        <taxon>Saccharopolyspora</taxon>
    </lineage>
</organism>
<dbReference type="InterPro" id="IPR009057">
    <property type="entry name" value="Homeodomain-like_sf"/>
</dbReference>
<dbReference type="EMBL" id="BAAAUX010000014">
    <property type="protein sequence ID" value="GAA2792946.1"/>
    <property type="molecule type" value="Genomic_DNA"/>
</dbReference>
<evidence type="ECO:0000259" key="6">
    <source>
        <dbReference type="PROSITE" id="PS50977"/>
    </source>
</evidence>
<keyword evidence="1" id="KW-0678">Repressor</keyword>
<evidence type="ECO:0000313" key="8">
    <source>
        <dbReference type="Proteomes" id="UP001500979"/>
    </source>
</evidence>
<dbReference type="PROSITE" id="PS50977">
    <property type="entry name" value="HTH_TETR_2"/>
    <property type="match status" value="1"/>
</dbReference>
<dbReference type="Pfam" id="PF00440">
    <property type="entry name" value="TetR_N"/>
    <property type="match status" value="1"/>
</dbReference>
<dbReference type="Gene3D" id="1.10.357.10">
    <property type="entry name" value="Tetracycline Repressor, domain 2"/>
    <property type="match status" value="1"/>
</dbReference>
<dbReference type="SUPFAM" id="SSF46689">
    <property type="entry name" value="Homeodomain-like"/>
    <property type="match status" value="1"/>
</dbReference>
<dbReference type="PANTHER" id="PTHR30055">
    <property type="entry name" value="HTH-TYPE TRANSCRIPTIONAL REGULATOR RUTR"/>
    <property type="match status" value="1"/>
</dbReference>
<dbReference type="PANTHER" id="PTHR30055:SF234">
    <property type="entry name" value="HTH-TYPE TRANSCRIPTIONAL REGULATOR BETI"/>
    <property type="match status" value="1"/>
</dbReference>
<keyword evidence="3 5" id="KW-0238">DNA-binding</keyword>
<sequence length="190" mass="20376">MSPRPLAFTDDQLLDAAAAAIAEIGPARLTLADVADRTGASPATLIKRFGSKKGLLAALNTRAAGTVGEAFRRRGTPLARLEAALTGLAGGIDTHQQMAHHVAFLLMDLTDPELHDHTRAFAAGLRAEVRRVLQEAADSGQLHCPDLDELADAVVTAYHGSLITWAIEPEGTLTDRLRRRLRFTLAPFRA</sequence>
<dbReference type="SUPFAM" id="SSF48498">
    <property type="entry name" value="Tetracyclin repressor-like, C-terminal domain"/>
    <property type="match status" value="1"/>
</dbReference>
<keyword evidence="2" id="KW-0805">Transcription regulation</keyword>
<evidence type="ECO:0000256" key="3">
    <source>
        <dbReference type="ARBA" id="ARBA00023125"/>
    </source>
</evidence>
<dbReference type="RefSeq" id="WP_344680247.1">
    <property type="nucleotide sequence ID" value="NZ_BAAAUX010000014.1"/>
</dbReference>
<dbReference type="Proteomes" id="UP001500979">
    <property type="component" value="Unassembled WGS sequence"/>
</dbReference>
<proteinExistence type="predicted"/>
<evidence type="ECO:0000313" key="7">
    <source>
        <dbReference type="EMBL" id="GAA2792946.1"/>
    </source>
</evidence>
<accession>A0ABN3VEN5</accession>
<evidence type="ECO:0000256" key="4">
    <source>
        <dbReference type="ARBA" id="ARBA00023163"/>
    </source>
</evidence>
<dbReference type="InterPro" id="IPR039538">
    <property type="entry name" value="BetI_C"/>
</dbReference>
<evidence type="ECO:0000256" key="2">
    <source>
        <dbReference type="ARBA" id="ARBA00023015"/>
    </source>
</evidence>
<dbReference type="InterPro" id="IPR050109">
    <property type="entry name" value="HTH-type_TetR-like_transc_reg"/>
</dbReference>
<reference evidence="7 8" key="1">
    <citation type="journal article" date="2019" name="Int. J. Syst. Evol. Microbiol.">
        <title>The Global Catalogue of Microorganisms (GCM) 10K type strain sequencing project: providing services to taxonomists for standard genome sequencing and annotation.</title>
        <authorList>
            <consortium name="The Broad Institute Genomics Platform"/>
            <consortium name="The Broad Institute Genome Sequencing Center for Infectious Disease"/>
            <person name="Wu L."/>
            <person name="Ma J."/>
        </authorList>
    </citation>
    <scope>NUCLEOTIDE SEQUENCE [LARGE SCALE GENOMIC DNA]</scope>
    <source>
        <strain evidence="7 8">JCM 9383</strain>
    </source>
</reference>
<gene>
    <name evidence="7" type="ORF">GCM10010470_29730</name>
</gene>
<comment type="caution">
    <text evidence="7">The sequence shown here is derived from an EMBL/GenBank/DDBJ whole genome shotgun (WGS) entry which is preliminary data.</text>
</comment>
<protein>
    <recommendedName>
        <fullName evidence="6">HTH tetR-type domain-containing protein</fullName>
    </recommendedName>
</protein>
<dbReference type="Pfam" id="PF13977">
    <property type="entry name" value="TetR_C_6"/>
    <property type="match status" value="1"/>
</dbReference>
<evidence type="ECO:0000256" key="5">
    <source>
        <dbReference type="PROSITE-ProRule" id="PRU00335"/>
    </source>
</evidence>
<keyword evidence="4" id="KW-0804">Transcription</keyword>
<dbReference type="InterPro" id="IPR001647">
    <property type="entry name" value="HTH_TetR"/>
</dbReference>
<evidence type="ECO:0000256" key="1">
    <source>
        <dbReference type="ARBA" id="ARBA00022491"/>
    </source>
</evidence>
<keyword evidence="8" id="KW-1185">Reference proteome</keyword>
<name>A0ABN3VEN5_9PSEU</name>
<feature type="domain" description="HTH tetR-type" evidence="6">
    <location>
        <begin position="7"/>
        <end position="67"/>
    </location>
</feature>
<feature type="DNA-binding region" description="H-T-H motif" evidence="5">
    <location>
        <begin position="30"/>
        <end position="49"/>
    </location>
</feature>
<dbReference type="InterPro" id="IPR036271">
    <property type="entry name" value="Tet_transcr_reg_TetR-rel_C_sf"/>
</dbReference>